<dbReference type="OrthoDB" id="1856222at2"/>
<dbReference type="Pfam" id="PF12645">
    <property type="entry name" value="HTH_16"/>
    <property type="match status" value="1"/>
</dbReference>
<feature type="domain" description="Helix-turn-helix conjugative transposon-like" evidence="1">
    <location>
        <begin position="13"/>
        <end position="61"/>
    </location>
</feature>
<organism evidence="2 3">
    <name type="scientific">Paramaledivibacter caminithermalis (strain DSM 15212 / CIP 107654 / DViRD3)</name>
    <name type="common">Clostridium caminithermale</name>
    <dbReference type="NCBI Taxonomy" id="1121301"/>
    <lineage>
        <taxon>Bacteria</taxon>
        <taxon>Bacillati</taxon>
        <taxon>Bacillota</taxon>
        <taxon>Clostridia</taxon>
        <taxon>Peptostreptococcales</taxon>
        <taxon>Caminicellaceae</taxon>
        <taxon>Paramaledivibacter</taxon>
    </lineage>
</organism>
<evidence type="ECO:0000313" key="2">
    <source>
        <dbReference type="EMBL" id="SHK46202.1"/>
    </source>
</evidence>
<proteinExistence type="predicted"/>
<sequence>MGDNLEALYMGSKNGDKSDMYKLIQAFDKDLKKRSYIGGRFNEDLYQEMCIKLLKCIKKFEYRSAS</sequence>
<dbReference type="InterPro" id="IPR024760">
    <property type="entry name" value="HTH_dom_conjug_TS-like"/>
</dbReference>
<dbReference type="RefSeq" id="WP_073152759.1">
    <property type="nucleotide sequence ID" value="NZ_FRAG01000065.1"/>
</dbReference>
<gene>
    <name evidence="2" type="ORF">SAMN02745912_03374</name>
</gene>
<protein>
    <submittedName>
        <fullName evidence="2">Helix-turn-helix domain-containing protein</fullName>
    </submittedName>
</protein>
<accession>A0A1M6SN85</accession>
<dbReference type="Proteomes" id="UP000184465">
    <property type="component" value="Unassembled WGS sequence"/>
</dbReference>
<dbReference type="STRING" id="1121301.SAMN02745912_03374"/>
<dbReference type="EMBL" id="FRAG01000065">
    <property type="protein sequence ID" value="SHK46202.1"/>
    <property type="molecule type" value="Genomic_DNA"/>
</dbReference>
<keyword evidence="3" id="KW-1185">Reference proteome</keyword>
<dbReference type="AlphaFoldDB" id="A0A1M6SN85"/>
<evidence type="ECO:0000313" key="3">
    <source>
        <dbReference type="Proteomes" id="UP000184465"/>
    </source>
</evidence>
<evidence type="ECO:0000259" key="1">
    <source>
        <dbReference type="Pfam" id="PF12645"/>
    </source>
</evidence>
<name>A0A1M6SN85_PARC5</name>
<reference evidence="2 3" key="1">
    <citation type="submission" date="2016-11" db="EMBL/GenBank/DDBJ databases">
        <authorList>
            <person name="Jaros S."/>
            <person name="Januszkiewicz K."/>
            <person name="Wedrychowicz H."/>
        </authorList>
    </citation>
    <scope>NUCLEOTIDE SEQUENCE [LARGE SCALE GENOMIC DNA]</scope>
    <source>
        <strain evidence="2 3">DSM 15212</strain>
    </source>
</reference>